<dbReference type="Proteomes" id="UP000663854">
    <property type="component" value="Unassembled WGS sequence"/>
</dbReference>
<evidence type="ECO:0000313" key="3">
    <source>
        <dbReference type="EMBL" id="CAF1370658.1"/>
    </source>
</evidence>
<evidence type="ECO:0000259" key="2">
    <source>
        <dbReference type="SMART" id="SM01114"/>
    </source>
</evidence>
<dbReference type="EMBL" id="CAJNOL010005900">
    <property type="protein sequence ID" value="CAF1611479.1"/>
    <property type="molecule type" value="Genomic_DNA"/>
</dbReference>
<dbReference type="EMBL" id="CAJNOH010004469">
    <property type="protein sequence ID" value="CAF1370658.1"/>
    <property type="molecule type" value="Genomic_DNA"/>
</dbReference>
<dbReference type="InterPro" id="IPR033467">
    <property type="entry name" value="Tesmin/TSO1-like_CXC"/>
</dbReference>
<feature type="compositionally biased region" description="Acidic residues" evidence="1">
    <location>
        <begin position="1"/>
        <end position="20"/>
    </location>
</feature>
<protein>
    <recommendedName>
        <fullName evidence="2">Tesmin/TSO1-like CXC domain-containing protein</fullName>
    </recommendedName>
</protein>
<dbReference type="SMART" id="SM01114">
    <property type="entry name" value="CXC"/>
    <property type="match status" value="1"/>
</dbReference>
<proteinExistence type="predicted"/>
<reference evidence="4" key="1">
    <citation type="submission" date="2021-02" db="EMBL/GenBank/DDBJ databases">
        <authorList>
            <person name="Nowell W R."/>
        </authorList>
    </citation>
    <scope>NUCLEOTIDE SEQUENCE</scope>
</reference>
<keyword evidence="5" id="KW-1185">Reference proteome</keyword>
<gene>
    <name evidence="4" type="ORF">JXQ802_LOCUS49440</name>
    <name evidence="3" type="ORF">PYM288_LOCUS33340</name>
</gene>
<sequence>MSSDEYFEEDEEQGTFDEITENNPNKEKKDKCTCTKECSTCSCSCFKFGSGCNSSCECSSSCENMFNYLEYFFGENTKYSAHPCFAKWLVKKAKNTDDLKTINRGALCQLIIKCSNFDEVCEIEEEFEEWMKQLKIIDNNQKLAHAQTLFRMLLTDDDTTGRYYSFCQDYLVQENLKWHCIKCQECMDWREWHCGVCDICTYGVSLPCEGCRGKSEISATI</sequence>
<evidence type="ECO:0000313" key="4">
    <source>
        <dbReference type="EMBL" id="CAF1611479.1"/>
    </source>
</evidence>
<dbReference type="AlphaFoldDB" id="A0A816BK54"/>
<evidence type="ECO:0000313" key="5">
    <source>
        <dbReference type="Proteomes" id="UP000663870"/>
    </source>
</evidence>
<comment type="caution">
    <text evidence="4">The sequence shown here is derived from an EMBL/GenBank/DDBJ whole genome shotgun (WGS) entry which is preliminary data.</text>
</comment>
<accession>A0A816BK54</accession>
<name>A0A816BK54_9BILA</name>
<evidence type="ECO:0000256" key="1">
    <source>
        <dbReference type="SAM" id="MobiDB-lite"/>
    </source>
</evidence>
<organism evidence="4 5">
    <name type="scientific">Rotaria sordida</name>
    <dbReference type="NCBI Taxonomy" id="392033"/>
    <lineage>
        <taxon>Eukaryota</taxon>
        <taxon>Metazoa</taxon>
        <taxon>Spiralia</taxon>
        <taxon>Gnathifera</taxon>
        <taxon>Rotifera</taxon>
        <taxon>Eurotatoria</taxon>
        <taxon>Bdelloidea</taxon>
        <taxon>Philodinida</taxon>
        <taxon>Philodinidae</taxon>
        <taxon>Rotaria</taxon>
    </lineage>
</organism>
<dbReference type="Proteomes" id="UP000663870">
    <property type="component" value="Unassembled WGS sequence"/>
</dbReference>
<feature type="domain" description="Tesmin/TSO1-like CXC" evidence="2">
    <location>
        <begin position="27"/>
        <end position="68"/>
    </location>
</feature>
<feature type="region of interest" description="Disordered" evidence="1">
    <location>
        <begin position="1"/>
        <end position="28"/>
    </location>
</feature>